<keyword evidence="2 3" id="KW-0802">TPR repeat</keyword>
<keyword evidence="1" id="KW-0677">Repeat</keyword>
<accession>A0A1I6T9Q2</accession>
<name>A0A1I6T9Q2_9FLAO</name>
<dbReference type="PROSITE" id="PS50005">
    <property type="entry name" value="TPR"/>
    <property type="match status" value="1"/>
</dbReference>
<dbReference type="Gene3D" id="3.40.710.10">
    <property type="entry name" value="DD-peptidase/beta-lactamase superfamily"/>
    <property type="match status" value="1"/>
</dbReference>
<dbReference type="SMART" id="SM00028">
    <property type="entry name" value="TPR"/>
    <property type="match status" value="1"/>
</dbReference>
<sequence length="472" mass="53764">MKTQFLFYFFICTISNFLSAQDLPSDVYQEIERRIKLEINPSISIGILLPNGDTKYHSFSIEEGVINVKTDSLTLYEIGSITKTFTATLAQLSLKESMSVSIKDFFPDLDNSNLDRIELSDLQNHIAGIPRLSAQFTPEDWSDPFNGYSDSLLNIELQSLKADTLKVWRYSNLGYGILGKIVEKSTNRTFEDLMGGLLLKADMTNTYLNHQSAIINIIAQPTNMGTQNSYWNFTGPSRYAGGLISCTRDLIHYLKYQQKFNSLFTPNSINKLIPTGITDLGKDRLFYKDGWFVFNPEQHTQILFHNGGTGGYRSFLGFNKETKFGVVILTNSGNLVDDIGLKLLYPDFQLNHPERTIAYELADIIDQGNPKNLVATYKQLKAEEYPGNILNIYWLERFFFGKGKYAISHQLSNIMVMELPDDWEVFEINGQNLEKLERYEEAIIAYKKALKLNPGNTLLIDHIERCKTLGKS</sequence>
<dbReference type="InterPro" id="IPR001466">
    <property type="entry name" value="Beta-lactam-related"/>
</dbReference>
<dbReference type="InterPro" id="IPR012338">
    <property type="entry name" value="Beta-lactam/transpept-like"/>
</dbReference>
<dbReference type="Pfam" id="PF00144">
    <property type="entry name" value="Beta-lactamase"/>
    <property type="match status" value="1"/>
</dbReference>
<gene>
    <name evidence="6" type="ORF">SAMN04487906_1931</name>
</gene>
<dbReference type="OrthoDB" id="9793489at2"/>
<dbReference type="Pfam" id="PF07719">
    <property type="entry name" value="TPR_2"/>
    <property type="match status" value="1"/>
</dbReference>
<evidence type="ECO:0000256" key="4">
    <source>
        <dbReference type="SAM" id="SignalP"/>
    </source>
</evidence>
<organism evidence="6 7">
    <name type="scientific">Zhouia amylolytica</name>
    <dbReference type="NCBI Taxonomy" id="376730"/>
    <lineage>
        <taxon>Bacteria</taxon>
        <taxon>Pseudomonadati</taxon>
        <taxon>Bacteroidota</taxon>
        <taxon>Flavobacteriia</taxon>
        <taxon>Flavobacteriales</taxon>
        <taxon>Flavobacteriaceae</taxon>
        <taxon>Zhouia</taxon>
    </lineage>
</organism>
<proteinExistence type="predicted"/>
<evidence type="ECO:0000256" key="1">
    <source>
        <dbReference type="ARBA" id="ARBA00022737"/>
    </source>
</evidence>
<protein>
    <submittedName>
        <fullName evidence="6">CubicO group peptidase, beta-lactamase class C family</fullName>
    </submittedName>
</protein>
<dbReference type="SUPFAM" id="SSF56601">
    <property type="entry name" value="beta-lactamase/transpeptidase-like"/>
    <property type="match status" value="1"/>
</dbReference>
<dbReference type="InterPro" id="IPR011990">
    <property type="entry name" value="TPR-like_helical_dom_sf"/>
</dbReference>
<keyword evidence="4" id="KW-0732">Signal</keyword>
<dbReference type="Gene3D" id="1.25.40.10">
    <property type="entry name" value="Tetratricopeptide repeat domain"/>
    <property type="match status" value="1"/>
</dbReference>
<evidence type="ECO:0000313" key="7">
    <source>
        <dbReference type="Proteomes" id="UP000183209"/>
    </source>
</evidence>
<dbReference type="PANTHER" id="PTHR46825">
    <property type="entry name" value="D-ALANYL-D-ALANINE-CARBOXYPEPTIDASE/ENDOPEPTIDASE AMPH"/>
    <property type="match status" value="1"/>
</dbReference>
<dbReference type="EMBL" id="FPAG01000005">
    <property type="protein sequence ID" value="SFS85939.1"/>
    <property type="molecule type" value="Genomic_DNA"/>
</dbReference>
<dbReference type="InterPro" id="IPR013105">
    <property type="entry name" value="TPR_2"/>
</dbReference>
<evidence type="ECO:0000313" key="6">
    <source>
        <dbReference type="EMBL" id="SFS85939.1"/>
    </source>
</evidence>
<evidence type="ECO:0000256" key="3">
    <source>
        <dbReference type="PROSITE-ProRule" id="PRU00339"/>
    </source>
</evidence>
<feature type="repeat" description="TPR" evidence="3">
    <location>
        <begin position="423"/>
        <end position="456"/>
    </location>
</feature>
<feature type="domain" description="Beta-lactamase-related" evidence="5">
    <location>
        <begin position="71"/>
        <end position="334"/>
    </location>
</feature>
<evidence type="ECO:0000259" key="5">
    <source>
        <dbReference type="Pfam" id="PF00144"/>
    </source>
</evidence>
<reference evidence="6 7" key="1">
    <citation type="submission" date="2016-10" db="EMBL/GenBank/DDBJ databases">
        <authorList>
            <person name="de Groot N.N."/>
        </authorList>
    </citation>
    <scope>NUCLEOTIDE SEQUENCE [LARGE SCALE GENOMIC DNA]</scope>
    <source>
        <strain evidence="6 7">CGMCC 1.6114</strain>
    </source>
</reference>
<feature type="chain" id="PRO_5010275077" evidence="4">
    <location>
        <begin position="21"/>
        <end position="472"/>
    </location>
</feature>
<feature type="signal peptide" evidence="4">
    <location>
        <begin position="1"/>
        <end position="20"/>
    </location>
</feature>
<dbReference type="RefSeq" id="WP_074978495.1">
    <property type="nucleotide sequence ID" value="NZ_FPAG01000005.1"/>
</dbReference>
<dbReference type="SUPFAM" id="SSF48452">
    <property type="entry name" value="TPR-like"/>
    <property type="match status" value="1"/>
</dbReference>
<evidence type="ECO:0000256" key="2">
    <source>
        <dbReference type="ARBA" id="ARBA00022803"/>
    </source>
</evidence>
<dbReference type="AlphaFoldDB" id="A0A1I6T9Q2"/>
<dbReference type="Proteomes" id="UP000183209">
    <property type="component" value="Unassembled WGS sequence"/>
</dbReference>
<dbReference type="InterPro" id="IPR019734">
    <property type="entry name" value="TPR_rpt"/>
</dbReference>
<dbReference type="PANTHER" id="PTHR46825:SF9">
    <property type="entry name" value="BETA-LACTAMASE-RELATED DOMAIN-CONTAINING PROTEIN"/>
    <property type="match status" value="1"/>
</dbReference>
<dbReference type="InterPro" id="IPR050491">
    <property type="entry name" value="AmpC-like"/>
</dbReference>